<accession>A0ABP8VB06</accession>
<reference evidence="3" key="1">
    <citation type="journal article" date="2019" name="Int. J. Syst. Evol. Microbiol.">
        <title>The Global Catalogue of Microorganisms (GCM) 10K type strain sequencing project: providing services to taxonomists for standard genome sequencing and annotation.</title>
        <authorList>
            <consortium name="The Broad Institute Genomics Platform"/>
            <consortium name="The Broad Institute Genome Sequencing Center for Infectious Disease"/>
            <person name="Wu L."/>
            <person name="Ma J."/>
        </authorList>
    </citation>
    <scope>NUCLEOTIDE SEQUENCE [LARGE SCALE GENOMIC DNA]</scope>
    <source>
        <strain evidence="3">JCM 17805</strain>
    </source>
</reference>
<dbReference type="EMBL" id="BAABFL010000480">
    <property type="protein sequence ID" value="GAA4652714.1"/>
    <property type="molecule type" value="Genomic_DNA"/>
</dbReference>
<name>A0ABP8VB06_9GAMM</name>
<comment type="caution">
    <text evidence="2">The sequence shown here is derived from an EMBL/GenBank/DDBJ whole genome shotgun (WGS) entry which is preliminary data.</text>
</comment>
<proteinExistence type="predicted"/>
<keyword evidence="3" id="KW-1185">Reference proteome</keyword>
<feature type="region of interest" description="Disordered" evidence="1">
    <location>
        <begin position="23"/>
        <end position="42"/>
    </location>
</feature>
<protein>
    <submittedName>
        <fullName evidence="2">Uncharacterized protein</fullName>
    </submittedName>
</protein>
<evidence type="ECO:0000313" key="2">
    <source>
        <dbReference type="EMBL" id="GAA4652714.1"/>
    </source>
</evidence>
<gene>
    <name evidence="2" type="ORF">GCM10023116_49980</name>
</gene>
<dbReference type="Proteomes" id="UP001500604">
    <property type="component" value="Unassembled WGS sequence"/>
</dbReference>
<organism evidence="2 3">
    <name type="scientific">Kistimonas scapharcae</name>
    <dbReference type="NCBI Taxonomy" id="1036133"/>
    <lineage>
        <taxon>Bacteria</taxon>
        <taxon>Pseudomonadati</taxon>
        <taxon>Pseudomonadota</taxon>
        <taxon>Gammaproteobacteria</taxon>
        <taxon>Oceanospirillales</taxon>
        <taxon>Endozoicomonadaceae</taxon>
        <taxon>Kistimonas</taxon>
    </lineage>
</organism>
<sequence length="184" mass="19512">MEQLHGDEMGDVYIMDTVTVKPKNESSSTPYYDGDLQHREDRDDPLSDIAQQAQSQATQRGLAESLGLDTITSDNAYSFDFGQHVNDGIAQMLDAPPDGVVVGGSNGNYTLTNQGVTATLTQNPDNSWTYALPNGLTMTAGPNGLQIDGIPRNGIPADTNVPVSAPVVIDNTGSTIGIDIHPPQ</sequence>
<evidence type="ECO:0000256" key="1">
    <source>
        <dbReference type="SAM" id="MobiDB-lite"/>
    </source>
</evidence>
<evidence type="ECO:0000313" key="3">
    <source>
        <dbReference type="Proteomes" id="UP001500604"/>
    </source>
</evidence>